<dbReference type="InterPro" id="IPR025668">
    <property type="entry name" value="Tnp_DDE_dom"/>
</dbReference>
<keyword evidence="3" id="KW-1185">Reference proteome</keyword>
<organism evidence="2 3">
    <name type="scientific">Dyadobacter frigoris</name>
    <dbReference type="NCBI Taxonomy" id="2576211"/>
    <lineage>
        <taxon>Bacteria</taxon>
        <taxon>Pseudomonadati</taxon>
        <taxon>Bacteroidota</taxon>
        <taxon>Cytophagia</taxon>
        <taxon>Cytophagales</taxon>
        <taxon>Spirosomataceae</taxon>
        <taxon>Dyadobacter</taxon>
    </lineage>
</organism>
<protein>
    <recommendedName>
        <fullName evidence="1">Transposase DDE domain-containing protein</fullName>
    </recommendedName>
</protein>
<evidence type="ECO:0000313" key="2">
    <source>
        <dbReference type="EMBL" id="TKT87067.1"/>
    </source>
</evidence>
<proteinExistence type="predicted"/>
<comment type="caution">
    <text evidence="2">The sequence shown here is derived from an EMBL/GenBank/DDBJ whole genome shotgun (WGS) entry which is preliminary data.</text>
</comment>
<name>A0A4U6CTZ4_9BACT</name>
<feature type="domain" description="Transposase DDE" evidence="1">
    <location>
        <begin position="24"/>
        <end position="142"/>
    </location>
</feature>
<dbReference type="EMBL" id="SZVO01000021">
    <property type="protein sequence ID" value="TKT87067.1"/>
    <property type="molecule type" value="Genomic_DNA"/>
</dbReference>
<gene>
    <name evidence="2" type="ORF">FDK13_31035</name>
</gene>
<accession>A0A4U6CTZ4</accession>
<evidence type="ECO:0000313" key="3">
    <source>
        <dbReference type="Proteomes" id="UP000304900"/>
    </source>
</evidence>
<dbReference type="OrthoDB" id="1376257at2"/>
<dbReference type="Proteomes" id="UP000304900">
    <property type="component" value="Unassembled WGS sequence"/>
</dbReference>
<dbReference type="Pfam" id="PF13701">
    <property type="entry name" value="DDE_Tnp_1_4"/>
    <property type="match status" value="1"/>
</dbReference>
<dbReference type="AlphaFoldDB" id="A0A4U6CTZ4"/>
<sequence length="158" mass="18580">MKERPQAAGKTLRLFKDEEIYNQYRYGCYVTNMNLPSAEIWRLYRGRADSVNRIKELKADFGLDSFNLKQFFCTEASLIFAMTGYNLMALFRQFILNSKVQHTLSTLRYKTFAIGAYFEETNGKFVLKIALNLKRREWFTGLWEYTKAQNQSLSFSIA</sequence>
<reference evidence="2 3" key="1">
    <citation type="submission" date="2019-05" db="EMBL/GenBank/DDBJ databases">
        <title>Dyadobacter AR-3-8 sp. nov., isolated from arctic soil.</title>
        <authorList>
            <person name="Chaudhary D.K."/>
        </authorList>
    </citation>
    <scope>NUCLEOTIDE SEQUENCE [LARGE SCALE GENOMIC DNA]</scope>
    <source>
        <strain evidence="2 3">AR-3-8</strain>
    </source>
</reference>
<evidence type="ECO:0000259" key="1">
    <source>
        <dbReference type="Pfam" id="PF13701"/>
    </source>
</evidence>